<dbReference type="EMBL" id="ASPP01015382">
    <property type="protein sequence ID" value="ETO18163.1"/>
    <property type="molecule type" value="Genomic_DNA"/>
</dbReference>
<accession>X6MVY7</accession>
<protein>
    <submittedName>
        <fullName evidence="1">Uncharacterized protein</fullName>
    </submittedName>
</protein>
<feature type="non-terminal residue" evidence="1">
    <location>
        <position position="1"/>
    </location>
</feature>
<organism evidence="1 2">
    <name type="scientific">Reticulomyxa filosa</name>
    <dbReference type="NCBI Taxonomy" id="46433"/>
    <lineage>
        <taxon>Eukaryota</taxon>
        <taxon>Sar</taxon>
        <taxon>Rhizaria</taxon>
        <taxon>Retaria</taxon>
        <taxon>Foraminifera</taxon>
        <taxon>Monothalamids</taxon>
        <taxon>Reticulomyxidae</taxon>
        <taxon>Reticulomyxa</taxon>
    </lineage>
</organism>
<dbReference type="InterPro" id="IPR015915">
    <property type="entry name" value="Kelch-typ_b-propeller"/>
</dbReference>
<dbReference type="Proteomes" id="UP000023152">
    <property type="component" value="Unassembled WGS sequence"/>
</dbReference>
<keyword evidence="2" id="KW-1185">Reference proteome</keyword>
<dbReference type="Gene3D" id="2.120.10.80">
    <property type="entry name" value="Kelch-type beta propeller"/>
    <property type="match status" value="1"/>
</dbReference>
<evidence type="ECO:0000313" key="1">
    <source>
        <dbReference type="EMBL" id="ETO18163.1"/>
    </source>
</evidence>
<gene>
    <name evidence="1" type="ORF">RFI_19119</name>
</gene>
<dbReference type="AlphaFoldDB" id="X6MVY7"/>
<comment type="caution">
    <text evidence="1">The sequence shown here is derived from an EMBL/GenBank/DDBJ whole genome shotgun (WGS) entry which is preliminary data.</text>
</comment>
<proteinExistence type="predicted"/>
<reference evidence="1 2" key="1">
    <citation type="journal article" date="2013" name="Curr. Biol.">
        <title>The Genome of the Foraminiferan Reticulomyxa filosa.</title>
        <authorList>
            <person name="Glockner G."/>
            <person name="Hulsmann N."/>
            <person name="Schleicher M."/>
            <person name="Noegel A.A."/>
            <person name="Eichinger L."/>
            <person name="Gallinger C."/>
            <person name="Pawlowski J."/>
            <person name="Sierra R."/>
            <person name="Euteneuer U."/>
            <person name="Pillet L."/>
            <person name="Moustafa A."/>
            <person name="Platzer M."/>
            <person name="Groth M."/>
            <person name="Szafranski K."/>
            <person name="Schliwa M."/>
        </authorList>
    </citation>
    <scope>NUCLEOTIDE SEQUENCE [LARGE SCALE GENOMIC DNA]</scope>
</reference>
<name>X6MVY7_RETFI</name>
<dbReference type="SUPFAM" id="SSF117281">
    <property type="entry name" value="Kelch motif"/>
    <property type="match status" value="1"/>
</dbReference>
<evidence type="ECO:0000313" key="2">
    <source>
        <dbReference type="Proteomes" id="UP000023152"/>
    </source>
</evidence>
<dbReference type="OrthoDB" id="191037at2759"/>
<sequence>NALLDLFIPLDELQLDLEWNDDIYVPPIQLVYSQSCGLVMLHNLAKKVNLLPSLNYLQWFESDVDDKSNGTHDVWLTLPPITGDTGGLPGIFVCNDNNNNSNSNGHQTFTADTYPMLVVCGGLREDRNQRIQCYNFGTRKWQQLADMKYHKANPCVRQWTQGAREGRVLSIGGYHGTDYSIMTCVEEFDWSKNKWYELPELSQDFVQFQVESPAEYVRPCAFIGSMNELKGNLVVVNDKKSCHKELVLELCDPRANSWQQLRYPMSAHPGSAGASNNNNSQTFQYSACFI</sequence>